<reference evidence="11" key="1">
    <citation type="submission" date="2022-01" db="EMBL/GenBank/DDBJ databases">
        <authorList>
            <person name="King R."/>
        </authorList>
    </citation>
    <scope>NUCLEOTIDE SEQUENCE</scope>
</reference>
<dbReference type="PANTHER" id="PTHR48041:SF78">
    <property type="entry name" value="ABC TRANSPORTER EXPRESSED IN TRACHEA, ISOFORM A"/>
    <property type="match status" value="1"/>
</dbReference>
<keyword evidence="7 9" id="KW-1133">Transmembrane helix</keyword>
<name>A0A9N9TSZ5_PHYSR</name>
<dbReference type="InterPro" id="IPR003593">
    <property type="entry name" value="AAA+_ATPase"/>
</dbReference>
<keyword evidence="4 9" id="KW-0812">Transmembrane</keyword>
<dbReference type="SUPFAM" id="SSF52540">
    <property type="entry name" value="P-loop containing nucleoside triphosphate hydrolases"/>
    <property type="match status" value="1"/>
</dbReference>
<gene>
    <name evidence="11" type="ORF">PHYEVI_LOCUS6254</name>
</gene>
<feature type="transmembrane region" description="Helical" evidence="9">
    <location>
        <begin position="607"/>
        <end position="627"/>
    </location>
</feature>
<dbReference type="PROSITE" id="PS00211">
    <property type="entry name" value="ABC_TRANSPORTER_1"/>
    <property type="match status" value="1"/>
</dbReference>
<feature type="transmembrane region" description="Helical" evidence="9">
    <location>
        <begin position="578"/>
        <end position="601"/>
    </location>
</feature>
<feature type="transmembrane region" description="Helical" evidence="9">
    <location>
        <begin position="469"/>
        <end position="486"/>
    </location>
</feature>
<evidence type="ECO:0000256" key="5">
    <source>
        <dbReference type="ARBA" id="ARBA00022741"/>
    </source>
</evidence>
<dbReference type="EMBL" id="OU900096">
    <property type="protein sequence ID" value="CAG9859893.1"/>
    <property type="molecule type" value="Genomic_DNA"/>
</dbReference>
<evidence type="ECO:0000256" key="6">
    <source>
        <dbReference type="ARBA" id="ARBA00022840"/>
    </source>
</evidence>
<comment type="similarity">
    <text evidence="2">Belongs to the ABC transporter superfamily. ABCG family. Eye pigment precursor importer (TC 3.A.1.204) subfamily.</text>
</comment>
<comment type="subcellular location">
    <subcellularLocation>
        <location evidence="1">Membrane</location>
        <topology evidence="1">Multi-pass membrane protein</topology>
    </subcellularLocation>
</comment>
<evidence type="ECO:0000256" key="2">
    <source>
        <dbReference type="ARBA" id="ARBA00005814"/>
    </source>
</evidence>
<evidence type="ECO:0000256" key="9">
    <source>
        <dbReference type="SAM" id="Phobius"/>
    </source>
</evidence>
<feature type="transmembrane region" description="Helical" evidence="9">
    <location>
        <begin position="498"/>
        <end position="521"/>
    </location>
</feature>
<dbReference type="FunFam" id="3.40.50.300:FF:000891">
    <property type="entry name" value="ATP-binding cassette sub-family G member"/>
    <property type="match status" value="1"/>
</dbReference>
<dbReference type="Gene3D" id="3.40.50.300">
    <property type="entry name" value="P-loop containing nucleotide triphosphate hydrolases"/>
    <property type="match status" value="1"/>
</dbReference>
<dbReference type="Pfam" id="PF01061">
    <property type="entry name" value="ABC2_membrane"/>
    <property type="match status" value="1"/>
</dbReference>
<dbReference type="Pfam" id="PF00005">
    <property type="entry name" value="ABC_tran"/>
    <property type="match status" value="1"/>
</dbReference>
<evidence type="ECO:0000256" key="1">
    <source>
        <dbReference type="ARBA" id="ARBA00004141"/>
    </source>
</evidence>
<dbReference type="InterPro" id="IPR017871">
    <property type="entry name" value="ABC_transporter-like_CS"/>
</dbReference>
<keyword evidence="6" id="KW-0067">ATP-binding</keyword>
<dbReference type="InterPro" id="IPR027417">
    <property type="entry name" value="P-loop_NTPase"/>
</dbReference>
<keyword evidence="12" id="KW-1185">Reference proteome</keyword>
<accession>A0A9N9TSZ5</accession>
<dbReference type="CDD" id="cd03213">
    <property type="entry name" value="ABCG_EPDR"/>
    <property type="match status" value="1"/>
</dbReference>
<dbReference type="Proteomes" id="UP001153712">
    <property type="component" value="Chromosome 3"/>
</dbReference>
<dbReference type="GO" id="GO:0005524">
    <property type="term" value="F:ATP binding"/>
    <property type="evidence" value="ECO:0007669"/>
    <property type="project" value="UniProtKB-KW"/>
</dbReference>
<evidence type="ECO:0000256" key="8">
    <source>
        <dbReference type="ARBA" id="ARBA00023136"/>
    </source>
</evidence>
<evidence type="ECO:0000313" key="12">
    <source>
        <dbReference type="Proteomes" id="UP001153712"/>
    </source>
</evidence>
<dbReference type="InterPro" id="IPR050352">
    <property type="entry name" value="ABCG_transporters"/>
</dbReference>
<dbReference type="GO" id="GO:0005886">
    <property type="term" value="C:plasma membrane"/>
    <property type="evidence" value="ECO:0007669"/>
    <property type="project" value="TreeGrafter"/>
</dbReference>
<dbReference type="SMART" id="SM00382">
    <property type="entry name" value="AAA"/>
    <property type="match status" value="1"/>
</dbReference>
<feature type="transmembrane region" description="Helical" evidence="9">
    <location>
        <begin position="639"/>
        <end position="657"/>
    </location>
</feature>
<keyword evidence="5" id="KW-0547">Nucleotide-binding</keyword>
<dbReference type="InterPro" id="IPR003439">
    <property type="entry name" value="ABC_transporter-like_ATP-bd"/>
</dbReference>
<organism evidence="11 12">
    <name type="scientific">Phyllotreta striolata</name>
    <name type="common">Striped flea beetle</name>
    <name type="synonym">Crioceris striolata</name>
    <dbReference type="NCBI Taxonomy" id="444603"/>
    <lineage>
        <taxon>Eukaryota</taxon>
        <taxon>Metazoa</taxon>
        <taxon>Ecdysozoa</taxon>
        <taxon>Arthropoda</taxon>
        <taxon>Hexapoda</taxon>
        <taxon>Insecta</taxon>
        <taxon>Pterygota</taxon>
        <taxon>Neoptera</taxon>
        <taxon>Endopterygota</taxon>
        <taxon>Coleoptera</taxon>
        <taxon>Polyphaga</taxon>
        <taxon>Cucujiformia</taxon>
        <taxon>Chrysomeloidea</taxon>
        <taxon>Chrysomelidae</taxon>
        <taxon>Galerucinae</taxon>
        <taxon>Alticini</taxon>
        <taxon>Phyllotreta</taxon>
    </lineage>
</organism>
<dbReference type="PANTHER" id="PTHR48041">
    <property type="entry name" value="ABC TRANSPORTER G FAMILY MEMBER 28"/>
    <property type="match status" value="1"/>
</dbReference>
<evidence type="ECO:0000256" key="3">
    <source>
        <dbReference type="ARBA" id="ARBA00022448"/>
    </source>
</evidence>
<dbReference type="InterPro" id="IPR013525">
    <property type="entry name" value="ABC2_TM"/>
</dbReference>
<dbReference type="AlphaFoldDB" id="A0A9N9TSZ5"/>
<evidence type="ECO:0000256" key="7">
    <source>
        <dbReference type="ARBA" id="ARBA00022989"/>
    </source>
</evidence>
<keyword evidence="3" id="KW-0813">Transport</keyword>
<evidence type="ECO:0000313" key="11">
    <source>
        <dbReference type="EMBL" id="CAG9859893.1"/>
    </source>
</evidence>
<evidence type="ECO:0000259" key="10">
    <source>
        <dbReference type="SMART" id="SM00382"/>
    </source>
</evidence>
<dbReference type="OrthoDB" id="66620at2759"/>
<feature type="transmembrane region" description="Helical" evidence="9">
    <location>
        <begin position="690"/>
        <end position="712"/>
    </location>
</feature>
<dbReference type="GO" id="GO:0016887">
    <property type="term" value="F:ATP hydrolysis activity"/>
    <property type="evidence" value="ECO:0007669"/>
    <property type="project" value="InterPro"/>
</dbReference>
<feature type="transmembrane region" description="Helical" evidence="9">
    <location>
        <begin position="541"/>
        <end position="566"/>
    </location>
</feature>
<dbReference type="GO" id="GO:0140359">
    <property type="term" value="F:ABC-type transporter activity"/>
    <property type="evidence" value="ECO:0007669"/>
    <property type="project" value="InterPro"/>
</dbReference>
<keyword evidence="8 9" id="KW-0472">Membrane</keyword>
<evidence type="ECO:0000256" key="4">
    <source>
        <dbReference type="ARBA" id="ARBA00022692"/>
    </source>
</evidence>
<protein>
    <recommendedName>
        <fullName evidence="10">AAA+ ATPase domain-containing protein</fullName>
    </recommendedName>
</protein>
<proteinExistence type="inferred from homology"/>
<sequence>MAEDSKCIKINLPSDVDDSHQTVAYTRTSVCSPPLKETESLNNASVLSGSQSNVYNGALATIGNAAALRKVPNSSPSNHKRPTISLTHLPKRPPVDITFTDLSYSVSEGRKRGYKTILKCISGKCKSGELTGIMGPSGAGKSTLMNILAGYKTSNLSGQVMINGKERNLRRFRKMSCYIMQDDCLSPHLTVKEAMLVSANLKLGKAVTLSEKKVVINEIIENLGLQSCIDINSANLSGGQRKRLSIGLEMVNNPPVMFFDEPTSGLDSSSCFQCLCLLKSLARGGRTIICTIHQPSARLFEMFDHLYMLAEGQCIYRGAVFGLVPFLSSMGLNCPSYHNPADYVMEVACGEHGDYVQKLVVAVNAGRCSMFVTSDHRNSKFVSNDIVKENGSCRNTSSDVVAVPNGSVKQNGTLAAPVTCTTSLLDSSENLSPSEKNGFSTTGFQQFAILLKRSMYMILMDKTLTRMRLVSHFVIGCLIGLIYYDIGQDAAKVTSNAGCLFFCVMFMMYTAMMPTILTFPLEMSVIVREHLNYWYSLKAYYMAKTLADIPFQIVMTLCYIIGVYFITSQPLDVTRFGMILLVAVLVALVSQSFGLLIGAAFNIEGGVFLGPISTIPMVLFSGFFSNLNDIPFYLKWLPYLSYLKYGFEAFMIAIYGLDRPKLNCTIDYCHFKYPKTFLEQMSMEGDMKSYFIDVGVLSGLFVFLRVVAYFMLRIKLMQNR</sequence>
<feature type="domain" description="AAA+ ATPase" evidence="10">
    <location>
        <begin position="127"/>
        <end position="312"/>
    </location>
</feature>